<dbReference type="RefSeq" id="WP_100510837.1">
    <property type="nucleotide sequence ID" value="NZ_PEBI01000002.1"/>
</dbReference>
<dbReference type="GO" id="GO:0030655">
    <property type="term" value="P:beta-lactam antibiotic catabolic process"/>
    <property type="evidence" value="ECO:0007669"/>
    <property type="project" value="InterPro"/>
</dbReference>
<feature type="compositionally biased region" description="Polar residues" evidence="1">
    <location>
        <begin position="1"/>
        <end position="11"/>
    </location>
</feature>
<keyword evidence="2" id="KW-0812">Transmembrane</keyword>
<evidence type="ECO:0000313" key="5">
    <source>
        <dbReference type="Proteomes" id="UP000229095"/>
    </source>
</evidence>
<dbReference type="Proteomes" id="UP000229095">
    <property type="component" value="Unassembled WGS sequence"/>
</dbReference>
<feature type="region of interest" description="Disordered" evidence="1">
    <location>
        <begin position="1"/>
        <end position="22"/>
    </location>
</feature>
<gene>
    <name evidence="4" type="ORF">CS006_05865</name>
</gene>
<dbReference type="Gene3D" id="3.40.710.10">
    <property type="entry name" value="DD-peptidase/beta-lactamase superfamily"/>
    <property type="match status" value="1"/>
</dbReference>
<keyword evidence="2" id="KW-1133">Transmembrane helix</keyword>
<evidence type="ECO:0000256" key="2">
    <source>
        <dbReference type="SAM" id="Phobius"/>
    </source>
</evidence>
<dbReference type="InterPro" id="IPR000871">
    <property type="entry name" value="Beta-lactam_class-A"/>
</dbReference>
<feature type="region of interest" description="Disordered" evidence="1">
    <location>
        <begin position="57"/>
        <end position="99"/>
    </location>
</feature>
<dbReference type="PANTHER" id="PTHR35333:SF3">
    <property type="entry name" value="BETA-LACTAMASE-TYPE TRANSPEPTIDASE FOLD CONTAINING PROTEIN"/>
    <property type="match status" value="1"/>
</dbReference>
<feature type="domain" description="Beta-lactamase class A catalytic" evidence="3">
    <location>
        <begin position="118"/>
        <end position="161"/>
    </location>
</feature>
<comment type="caution">
    <text evidence="4">The sequence shown here is derived from an EMBL/GenBank/DDBJ whole genome shotgun (WGS) entry which is preliminary data.</text>
</comment>
<evidence type="ECO:0000313" key="4">
    <source>
        <dbReference type="EMBL" id="PJM73551.1"/>
    </source>
</evidence>
<protein>
    <submittedName>
        <fullName evidence="4">Serine hydrolase</fullName>
    </submittedName>
</protein>
<feature type="transmembrane region" description="Helical" evidence="2">
    <location>
        <begin position="27"/>
        <end position="48"/>
    </location>
</feature>
<feature type="compositionally biased region" description="Low complexity" evidence="1">
    <location>
        <begin position="57"/>
        <end position="82"/>
    </location>
</feature>
<dbReference type="SUPFAM" id="SSF56601">
    <property type="entry name" value="beta-lactamase/transpeptidase-like"/>
    <property type="match status" value="1"/>
</dbReference>
<dbReference type="InterPro" id="IPR012338">
    <property type="entry name" value="Beta-lactam/transpept-like"/>
</dbReference>
<reference evidence="4 5" key="1">
    <citation type="submission" date="2017-10" db="EMBL/GenBank/DDBJ databases">
        <title>Draft genome sequences of strains TRE 1, TRE 9, TRE H and TRI 7, isolated from tamarins, belonging to four potential novel Bifidobacterium species.</title>
        <authorList>
            <person name="Mattarelli P."/>
            <person name="Modesto M."/>
            <person name="Puglisi E."/>
            <person name="Morelli L."/>
            <person name="Spezio C."/>
            <person name="Bonetti A."/>
            <person name="Sandri C."/>
        </authorList>
    </citation>
    <scope>NUCLEOTIDE SEQUENCE [LARGE SCALE GENOMIC DNA]</scope>
    <source>
        <strain evidence="5">TRE1</strain>
    </source>
</reference>
<keyword evidence="2" id="KW-0472">Membrane</keyword>
<dbReference type="GO" id="GO:0008800">
    <property type="term" value="F:beta-lactamase activity"/>
    <property type="evidence" value="ECO:0007669"/>
    <property type="project" value="InterPro"/>
</dbReference>
<proteinExistence type="predicted"/>
<evidence type="ECO:0000259" key="3">
    <source>
        <dbReference type="Pfam" id="PF13354"/>
    </source>
</evidence>
<dbReference type="Pfam" id="PF13354">
    <property type="entry name" value="Beta-lactamase2"/>
    <property type="match status" value="2"/>
</dbReference>
<dbReference type="InterPro" id="IPR045155">
    <property type="entry name" value="Beta-lactam_cat"/>
</dbReference>
<dbReference type="GO" id="GO:0046677">
    <property type="term" value="P:response to antibiotic"/>
    <property type="evidence" value="ECO:0007669"/>
    <property type="project" value="InterPro"/>
</dbReference>
<keyword evidence="5" id="KW-1185">Reference proteome</keyword>
<sequence length="339" mass="35607">MAVNGSDTPQHSGGHGAHAGSPRRGGLAAIVIVVVVMALLACVAVISVRRHNAVTNASSASSSVASSSKSSAASAGATKKAVPTVDPGEAAKRSKQNQLDSLNTKLTSQIAGYPGTWSVYVEDLKTGASTSIDNHVQPSASVIKLYVMLAVYTRIDEGRMQEDMATNDLLTQMITVSSNQATNTLVNLLGNGDTNAGLDVVNQVAKANGFNETRMKDLLYDSGTHDSSLKQTSVSDSGKFMAKVYRGQLVSKQTSEKMLNLLLQQQRRAKIPAGLPQGTKVANKTGEIIGTENDSAIVYGTADDHSGDYVLTVMTQNVENGTAQTQIAAISTTVWDTLH</sequence>
<dbReference type="EMBL" id="PEBI01000002">
    <property type="protein sequence ID" value="PJM73551.1"/>
    <property type="molecule type" value="Genomic_DNA"/>
</dbReference>
<accession>A0A2M9H9S4</accession>
<feature type="domain" description="Beta-lactamase class A catalytic" evidence="3">
    <location>
        <begin position="165"/>
        <end position="315"/>
    </location>
</feature>
<keyword evidence="4" id="KW-0378">Hydrolase</keyword>
<dbReference type="OrthoDB" id="9775096at2"/>
<evidence type="ECO:0000256" key="1">
    <source>
        <dbReference type="SAM" id="MobiDB-lite"/>
    </source>
</evidence>
<dbReference type="AlphaFoldDB" id="A0A2M9H9S4"/>
<dbReference type="PANTHER" id="PTHR35333">
    <property type="entry name" value="BETA-LACTAMASE"/>
    <property type="match status" value="1"/>
</dbReference>
<organism evidence="4 5">
    <name type="scientific">Bifidobacterium primatium</name>
    <dbReference type="NCBI Taxonomy" id="2045438"/>
    <lineage>
        <taxon>Bacteria</taxon>
        <taxon>Bacillati</taxon>
        <taxon>Actinomycetota</taxon>
        <taxon>Actinomycetes</taxon>
        <taxon>Bifidobacteriales</taxon>
        <taxon>Bifidobacteriaceae</taxon>
        <taxon>Bifidobacterium</taxon>
    </lineage>
</organism>
<name>A0A2M9H9S4_9BIFI</name>